<dbReference type="GO" id="GO:0016779">
    <property type="term" value="F:nucleotidyltransferase activity"/>
    <property type="evidence" value="ECO:0007669"/>
    <property type="project" value="TreeGrafter"/>
</dbReference>
<gene>
    <name evidence="4" type="ORF">LK10_08140</name>
</gene>
<evidence type="ECO:0000259" key="3">
    <source>
        <dbReference type="Pfam" id="PF20058"/>
    </source>
</evidence>
<keyword evidence="1" id="KW-0808">Transferase</keyword>
<dbReference type="InterPro" id="IPR025877">
    <property type="entry name" value="MobA-like_NTP_Trfase"/>
</dbReference>
<feature type="domain" description="MobA-like NTP transferase" evidence="2">
    <location>
        <begin position="12"/>
        <end position="166"/>
    </location>
</feature>
<evidence type="ECO:0000256" key="1">
    <source>
        <dbReference type="ARBA" id="ARBA00022679"/>
    </source>
</evidence>
<dbReference type="SUPFAM" id="SSF53448">
    <property type="entry name" value="Nucleotide-diphospho-sugar transferases"/>
    <property type="match status" value="1"/>
</dbReference>
<reference evidence="4 5" key="1">
    <citation type="submission" date="2014-09" db="EMBL/GenBank/DDBJ databases">
        <title>Genome sequence of Sinomonas sp. MUSC 117.</title>
        <authorList>
            <person name="Lee L.-H."/>
        </authorList>
    </citation>
    <scope>NUCLEOTIDE SEQUENCE [LARGE SCALE GENOMIC DNA]</scope>
    <source>
        <strain evidence="4 5">MUSC 117</strain>
    </source>
</reference>
<dbReference type="PANTHER" id="PTHR19136:SF81">
    <property type="entry name" value="MOLYBDENUM COFACTOR GUANYLYLTRANSFERASE"/>
    <property type="match status" value="1"/>
</dbReference>
<evidence type="ECO:0000313" key="4">
    <source>
        <dbReference type="EMBL" id="KHL03887.1"/>
    </source>
</evidence>
<dbReference type="Proteomes" id="UP000030982">
    <property type="component" value="Unassembled WGS sequence"/>
</dbReference>
<dbReference type="InterPro" id="IPR029044">
    <property type="entry name" value="Nucleotide-diphossugar_trans"/>
</dbReference>
<keyword evidence="5" id="KW-1185">Reference proteome</keyword>
<dbReference type="PANTHER" id="PTHR19136">
    <property type="entry name" value="MOLYBDENUM COFACTOR GUANYLYLTRANSFERASE"/>
    <property type="match status" value="1"/>
</dbReference>
<dbReference type="EMBL" id="JTDL01000091">
    <property type="protein sequence ID" value="KHL03887.1"/>
    <property type="molecule type" value="Genomic_DNA"/>
</dbReference>
<feature type="domain" description="DUF6457" evidence="3">
    <location>
        <begin position="224"/>
        <end position="310"/>
    </location>
</feature>
<comment type="caution">
    <text evidence="4">The sequence shown here is derived from an EMBL/GenBank/DDBJ whole genome shotgun (WGS) entry which is preliminary data.</text>
</comment>
<dbReference type="Pfam" id="PF20058">
    <property type="entry name" value="DUF6457"/>
    <property type="match status" value="1"/>
</dbReference>
<organism evidence="4 5">
    <name type="scientific">Sinomonas humi</name>
    <dbReference type="NCBI Taxonomy" id="1338436"/>
    <lineage>
        <taxon>Bacteria</taxon>
        <taxon>Bacillati</taxon>
        <taxon>Actinomycetota</taxon>
        <taxon>Actinomycetes</taxon>
        <taxon>Micrococcales</taxon>
        <taxon>Micrococcaceae</taxon>
        <taxon>Sinomonas</taxon>
    </lineage>
</organism>
<dbReference type="InterPro" id="IPR045598">
    <property type="entry name" value="DUF6457"/>
</dbReference>
<name>A0A0B2APK5_9MICC</name>
<dbReference type="Pfam" id="PF12804">
    <property type="entry name" value="NTP_transf_3"/>
    <property type="match status" value="1"/>
</dbReference>
<dbReference type="AlphaFoldDB" id="A0A0B2APK5"/>
<protein>
    <submittedName>
        <fullName evidence="4">Uncharacterized protein</fullName>
    </submittedName>
</protein>
<accession>A0A0B2APK5</accession>
<proteinExistence type="predicted"/>
<evidence type="ECO:0000259" key="2">
    <source>
        <dbReference type="Pfam" id="PF12804"/>
    </source>
</evidence>
<evidence type="ECO:0000313" key="5">
    <source>
        <dbReference type="Proteomes" id="UP000030982"/>
    </source>
</evidence>
<dbReference type="Gene3D" id="3.90.550.10">
    <property type="entry name" value="Spore Coat Polysaccharide Biosynthesis Protein SpsA, Chain A"/>
    <property type="match status" value="1"/>
</dbReference>
<dbReference type="STRING" id="1338436.LK10_08140"/>
<sequence>MSAEKPAVAFDAVVLAGGRASRLGGYPKPRLVYEGATLLDRALRAVSQAGRVVVVGPRQPVAGVVHWARESPEFAGPVAALGAGVAALPSAGEPQGAPWVAVLAADLPLAAEALAPLLAACALGAESDVVLAEDEGGRQQPLLALYRRAPLERALADLAEDGGLADRPLRHLVARLSVQPLRLEPRLADDVDTWSAAERWGIRRPDSPGVQTEYEEPEMPETDNDEILREWCAELVDAFELDGLEVDIDAVLGLAGVAAHGVVRPAAPLTTFIAAYAAGFAAGSGQAPEKVAMESAIDLARRVLKSRADRAGSGE</sequence>